<dbReference type="InterPro" id="IPR028082">
    <property type="entry name" value="Peripla_BP_I"/>
</dbReference>
<dbReference type="SMART" id="SM00354">
    <property type="entry name" value="HTH_LACI"/>
    <property type="match status" value="1"/>
</dbReference>
<keyword evidence="3" id="KW-0804">Transcription</keyword>
<dbReference type="EMBL" id="CAKP01000110">
    <property type="protein sequence ID" value="CCJ34154.1"/>
    <property type="molecule type" value="Genomic_DNA"/>
</dbReference>
<gene>
    <name evidence="5" type="ORF">CAAU_2070</name>
</gene>
<dbReference type="GO" id="GO:0000976">
    <property type="term" value="F:transcription cis-regulatory region binding"/>
    <property type="evidence" value="ECO:0007669"/>
    <property type="project" value="TreeGrafter"/>
</dbReference>
<evidence type="ECO:0000256" key="1">
    <source>
        <dbReference type="ARBA" id="ARBA00023015"/>
    </source>
</evidence>
<dbReference type="AlphaFoldDB" id="I7KVR7"/>
<dbReference type="PANTHER" id="PTHR30146">
    <property type="entry name" value="LACI-RELATED TRANSCRIPTIONAL REPRESSOR"/>
    <property type="match status" value="1"/>
</dbReference>
<dbReference type="InterPro" id="IPR010982">
    <property type="entry name" value="Lambda_DNA-bd_dom_sf"/>
</dbReference>
<organism evidence="5 6">
    <name type="scientific">Caloramator australicus RC3</name>
    <dbReference type="NCBI Taxonomy" id="857293"/>
    <lineage>
        <taxon>Bacteria</taxon>
        <taxon>Bacillati</taxon>
        <taxon>Bacillota</taxon>
        <taxon>Clostridia</taxon>
        <taxon>Eubacteriales</taxon>
        <taxon>Clostridiaceae</taxon>
        <taxon>Caloramator</taxon>
    </lineage>
</organism>
<sequence length="340" mass="37795">MVTIKDVAEKAGVSPSTVSRVISDSPRISEKTKEKVRLAMKELGYHPNAIARSLVNKTTKTIGIVMPRSAEHVFLNPFFPEALRGIAKCAHDEEYCLLLTTGNTEKEQMESLNSIVFGGRVDGLILMYSRVNDAILNKVMELNLPFSMIGRPYNDENINFVDNDNVKSAYEATNFLIKKGHRRIGLINGSLNLVVSLDRFEGYKKALIENKIELDESLLTSSDFVQQGGYDCMKIILSSPKPPTAVLVTDDLMAFGAIRAARELSFKVPQDISILSFNNIPLAEHATPPLSSVDINAYKLGFEAARLVIDEIMGRNEEKQKIIVETKLISRKTVANYKAK</sequence>
<dbReference type="InterPro" id="IPR000843">
    <property type="entry name" value="HTH_LacI"/>
</dbReference>
<dbReference type="CDD" id="cd06294">
    <property type="entry name" value="PBP1_MalR-like"/>
    <property type="match status" value="1"/>
</dbReference>
<evidence type="ECO:0000259" key="4">
    <source>
        <dbReference type="PROSITE" id="PS50932"/>
    </source>
</evidence>
<evidence type="ECO:0000313" key="5">
    <source>
        <dbReference type="EMBL" id="CCJ34154.1"/>
    </source>
</evidence>
<keyword evidence="1" id="KW-0805">Transcription regulation</keyword>
<dbReference type="Pfam" id="PF00356">
    <property type="entry name" value="LacI"/>
    <property type="match status" value="1"/>
</dbReference>
<dbReference type="Proteomes" id="UP000007652">
    <property type="component" value="Unassembled WGS sequence"/>
</dbReference>
<dbReference type="PROSITE" id="PS50932">
    <property type="entry name" value="HTH_LACI_2"/>
    <property type="match status" value="1"/>
</dbReference>
<dbReference type="PANTHER" id="PTHR30146:SF109">
    <property type="entry name" value="HTH-TYPE TRANSCRIPTIONAL REGULATOR GALS"/>
    <property type="match status" value="1"/>
</dbReference>
<dbReference type="FunFam" id="1.10.260.40:FF:000002">
    <property type="entry name" value="HTH-type transcriptional repressor PurR"/>
    <property type="match status" value="1"/>
</dbReference>
<evidence type="ECO:0000313" key="6">
    <source>
        <dbReference type="Proteomes" id="UP000007652"/>
    </source>
</evidence>
<keyword evidence="2" id="KW-0238">DNA-binding</keyword>
<dbReference type="eggNOG" id="COG1609">
    <property type="taxonomic scope" value="Bacteria"/>
</dbReference>
<dbReference type="OrthoDB" id="9788209at2"/>
<dbReference type="RefSeq" id="WP_008909410.1">
    <property type="nucleotide sequence ID" value="NZ_CAKP01000110.1"/>
</dbReference>
<dbReference type="SUPFAM" id="SSF47413">
    <property type="entry name" value="lambda repressor-like DNA-binding domains"/>
    <property type="match status" value="1"/>
</dbReference>
<dbReference type="STRING" id="857293.CAAU_2070"/>
<name>I7KVR7_9CLOT</name>
<evidence type="ECO:0000256" key="2">
    <source>
        <dbReference type="ARBA" id="ARBA00023125"/>
    </source>
</evidence>
<dbReference type="PROSITE" id="PS00356">
    <property type="entry name" value="HTH_LACI_1"/>
    <property type="match status" value="1"/>
</dbReference>
<dbReference type="Gene3D" id="3.40.50.2300">
    <property type="match status" value="2"/>
</dbReference>
<protein>
    <submittedName>
        <fullName evidence="5">Maltose operon transcriptional repressor MalR,LacI family</fullName>
    </submittedName>
</protein>
<feature type="domain" description="HTH lacI-type" evidence="4">
    <location>
        <begin position="2"/>
        <end position="56"/>
    </location>
</feature>
<evidence type="ECO:0000256" key="3">
    <source>
        <dbReference type="ARBA" id="ARBA00023163"/>
    </source>
</evidence>
<dbReference type="Gene3D" id="1.10.260.40">
    <property type="entry name" value="lambda repressor-like DNA-binding domains"/>
    <property type="match status" value="1"/>
</dbReference>
<dbReference type="SUPFAM" id="SSF53822">
    <property type="entry name" value="Periplasmic binding protein-like I"/>
    <property type="match status" value="1"/>
</dbReference>
<dbReference type="PRINTS" id="PR00036">
    <property type="entry name" value="HTHLACI"/>
</dbReference>
<dbReference type="GO" id="GO:0003700">
    <property type="term" value="F:DNA-binding transcription factor activity"/>
    <property type="evidence" value="ECO:0007669"/>
    <property type="project" value="TreeGrafter"/>
</dbReference>
<comment type="caution">
    <text evidence="5">The sequence shown here is derived from an EMBL/GenBank/DDBJ whole genome shotgun (WGS) entry which is preliminary data.</text>
</comment>
<dbReference type="CDD" id="cd01392">
    <property type="entry name" value="HTH_LacI"/>
    <property type="match status" value="1"/>
</dbReference>
<proteinExistence type="predicted"/>
<accession>I7KVR7</accession>
<dbReference type="Pfam" id="PF13377">
    <property type="entry name" value="Peripla_BP_3"/>
    <property type="match status" value="1"/>
</dbReference>
<keyword evidence="6" id="KW-1185">Reference proteome</keyword>
<reference evidence="5 6" key="1">
    <citation type="journal article" date="2011" name="J. Bacteriol.">
        <title>Draft genome sequence of Caloramator australicus strain RC3T, a thermoanaerobe from the Great Artesian Basin of Australia.</title>
        <authorList>
            <person name="Ogg C.D."/>
            <person name="Patel B.K.C."/>
        </authorList>
    </citation>
    <scope>NUCLEOTIDE SEQUENCE [LARGE SCALE GENOMIC DNA]</scope>
    <source>
        <strain evidence="5 6">RC3</strain>
    </source>
</reference>
<dbReference type="InterPro" id="IPR046335">
    <property type="entry name" value="LacI/GalR-like_sensor"/>
</dbReference>